<organism evidence="2 3">
    <name type="scientific">Cupriavidus gilardii</name>
    <dbReference type="NCBI Taxonomy" id="82541"/>
    <lineage>
        <taxon>Bacteria</taxon>
        <taxon>Pseudomonadati</taxon>
        <taxon>Pseudomonadota</taxon>
        <taxon>Betaproteobacteria</taxon>
        <taxon>Burkholderiales</taxon>
        <taxon>Burkholderiaceae</taxon>
        <taxon>Cupriavidus</taxon>
    </lineage>
</organism>
<dbReference type="GO" id="GO:0044660">
    <property type="term" value="P:viral release via pore formation in host cell membrane"/>
    <property type="evidence" value="ECO:0007669"/>
    <property type="project" value="InterPro"/>
</dbReference>
<dbReference type="InterPro" id="IPR007633">
    <property type="entry name" value="Phage_P2_Holin"/>
</dbReference>
<gene>
    <name evidence="2" type="ORF">HLB16_23470</name>
</gene>
<evidence type="ECO:0000313" key="2">
    <source>
        <dbReference type="EMBL" id="NNH13814.1"/>
    </source>
</evidence>
<keyword evidence="1" id="KW-1133">Transmembrane helix</keyword>
<evidence type="ECO:0000256" key="1">
    <source>
        <dbReference type="SAM" id="Phobius"/>
    </source>
</evidence>
<keyword evidence="1" id="KW-0812">Transmembrane</keyword>
<dbReference type="EMBL" id="JABEMD010000060">
    <property type="protein sequence ID" value="NNH13814.1"/>
    <property type="molecule type" value="Genomic_DNA"/>
</dbReference>
<dbReference type="Pfam" id="PF04550">
    <property type="entry name" value="Phage_holin_3_2"/>
    <property type="match status" value="1"/>
</dbReference>
<accession>A0A849BI78</accession>
<dbReference type="Proteomes" id="UP000542973">
    <property type="component" value="Unassembled WGS sequence"/>
</dbReference>
<name>A0A849BI78_9BURK</name>
<dbReference type="AlphaFoldDB" id="A0A849BI78"/>
<keyword evidence="1" id="KW-0472">Membrane</keyword>
<reference evidence="2 3" key="1">
    <citation type="submission" date="2020-05" db="EMBL/GenBank/DDBJ databases">
        <title>MicrobeNet Type strains.</title>
        <authorList>
            <person name="Nicholson A.C."/>
        </authorList>
    </citation>
    <scope>NUCLEOTIDE SEQUENCE [LARGE SCALE GENOMIC DNA]</scope>
    <source>
        <strain evidence="2 3">ATCC 700815</strain>
    </source>
</reference>
<proteinExistence type="predicted"/>
<feature type="transmembrane region" description="Helical" evidence="1">
    <location>
        <begin position="62"/>
        <end position="83"/>
    </location>
</feature>
<feature type="transmembrane region" description="Helical" evidence="1">
    <location>
        <begin position="6"/>
        <end position="24"/>
    </location>
</feature>
<protein>
    <submittedName>
        <fullName evidence="2">Holin</fullName>
    </submittedName>
</protein>
<comment type="caution">
    <text evidence="2">The sequence shown here is derived from an EMBL/GenBank/DDBJ whole genome shotgun (WGS) entry which is preliminary data.</text>
</comment>
<feature type="transmembrane region" description="Helical" evidence="1">
    <location>
        <begin position="36"/>
        <end position="56"/>
    </location>
</feature>
<dbReference type="RefSeq" id="WP_151023482.1">
    <property type="nucleotide sequence ID" value="NZ_BAAAEB010000051.1"/>
</dbReference>
<sequence>MQEHEKSLLMLGMIGVMIAMGKLLVSEEHLTFRLILGRAILGAATSMIAGVGLIQFPDLNPLALYGIGSGLGIVGAQYLEIALKRWLKQK</sequence>
<evidence type="ECO:0000313" key="3">
    <source>
        <dbReference type="Proteomes" id="UP000542973"/>
    </source>
</evidence>